<proteinExistence type="predicted"/>
<keyword evidence="2" id="KW-0472">Membrane</keyword>
<sequence length="697" mass="75112">MRIGFKLVTGYVLLLGLMGALVFFGIDGEQRLSKNYDLLARLSHLESSIAMVHKASLLGAGHDALLGLSAELSKELNEFDSTKNSNQAAVIRRAQLANSGYKEKLEAIKALSSGINRYLELSKENVKNIADDAERIEGLIADQRVSLLSASAQDAQRKRNQRLKSMQESLQNLQVTLRLMEATNKKSDYDIAKDNAESLLESCTALRTSMSSMDLLVLDRAIVAAKNLNTDFIQLGQLYNRLVDVDSDVGSGLSNVNVAIRQLADSQRDTLAFVRESSILPGVAIIACAVIVTLIFYLLILKTSGLFVSRVEQAVAGLTSGENPPPSSKKPQEMSQLETALWAAWSKVAEQTRALEQIAEGKPVADIENRLGLDALSRAIGDVDATRREVEQSLRQCLESVNMPATGTASDMLQSLKTCVYDASTSLASVTEKIQGFRQSGLKLEKRLTQAAEQSEQAFATLHGVNNFSELASAVSSSLGGYTKSGGGAAASVLELKSQFAEIERAMKVMGWQVASYEDVARHLETLAININVEAARIGADTTAMATIVKEIRGLSDKCRHAAEASDNGKTIGSRALDRVFNFLSSLEKQNDPSLATADKDAVKRAVQVLSQLENVELALSAIFTKAGVACTQFVSEAEALVSVVENASATSAKLLIEQTERAAGEAETSLGKQPIELTEQIVSFEDGSFSLPKLDL</sequence>
<keyword evidence="2" id="KW-1133">Transmembrane helix</keyword>
<gene>
    <name evidence="4" type="ORF">SAMN05660830_00369</name>
</gene>
<dbReference type="GO" id="GO:0007165">
    <property type="term" value="P:signal transduction"/>
    <property type="evidence" value="ECO:0007669"/>
    <property type="project" value="UniProtKB-KW"/>
</dbReference>
<comment type="caution">
    <text evidence="4">The sequence shown here is derived from an EMBL/GenBank/DDBJ whole genome shotgun (WGS) entry which is preliminary data.</text>
</comment>
<feature type="transmembrane region" description="Helical" evidence="2">
    <location>
        <begin position="7"/>
        <end position="26"/>
    </location>
</feature>
<feature type="transmembrane region" description="Helical" evidence="2">
    <location>
        <begin position="279"/>
        <end position="300"/>
    </location>
</feature>
<evidence type="ECO:0000256" key="1">
    <source>
        <dbReference type="PROSITE-ProRule" id="PRU00284"/>
    </source>
</evidence>
<reference evidence="4 5" key="1">
    <citation type="submission" date="2016-11" db="EMBL/GenBank/DDBJ databases">
        <authorList>
            <person name="Varghese N."/>
            <person name="Submissions S."/>
        </authorList>
    </citation>
    <scope>NUCLEOTIDE SEQUENCE [LARGE SCALE GENOMIC DNA]</scope>
    <source>
        <strain evidence="4 5">DSM 17919</strain>
    </source>
</reference>
<accession>A0A8G2FGL9</accession>
<evidence type="ECO:0000259" key="3">
    <source>
        <dbReference type="PROSITE" id="PS50111"/>
    </source>
</evidence>
<evidence type="ECO:0000256" key="2">
    <source>
        <dbReference type="SAM" id="Phobius"/>
    </source>
</evidence>
<dbReference type="EMBL" id="FQZR01000002">
    <property type="protein sequence ID" value="SHI58071.1"/>
    <property type="molecule type" value="Genomic_DNA"/>
</dbReference>
<organism evidence="4 5">
    <name type="scientific">Halodesulfovibrio aestuarii</name>
    <dbReference type="NCBI Taxonomy" id="126333"/>
    <lineage>
        <taxon>Bacteria</taxon>
        <taxon>Pseudomonadati</taxon>
        <taxon>Thermodesulfobacteriota</taxon>
        <taxon>Desulfovibrionia</taxon>
        <taxon>Desulfovibrionales</taxon>
        <taxon>Desulfovibrionaceae</taxon>
        <taxon>Halodesulfovibrio</taxon>
    </lineage>
</organism>
<dbReference type="PROSITE" id="PS50111">
    <property type="entry name" value="CHEMOTAXIS_TRANSDUC_2"/>
    <property type="match status" value="1"/>
</dbReference>
<dbReference type="Proteomes" id="UP000184001">
    <property type="component" value="Unassembled WGS sequence"/>
</dbReference>
<protein>
    <recommendedName>
        <fullName evidence="3">Methyl-accepting transducer domain-containing protein</fullName>
    </recommendedName>
</protein>
<evidence type="ECO:0000313" key="5">
    <source>
        <dbReference type="Proteomes" id="UP000184001"/>
    </source>
</evidence>
<evidence type="ECO:0000313" key="4">
    <source>
        <dbReference type="EMBL" id="SHI58071.1"/>
    </source>
</evidence>
<dbReference type="Gene3D" id="1.10.287.950">
    <property type="entry name" value="Methyl-accepting chemotaxis protein"/>
    <property type="match status" value="1"/>
</dbReference>
<dbReference type="InterPro" id="IPR004089">
    <property type="entry name" value="MCPsignal_dom"/>
</dbReference>
<dbReference type="GO" id="GO:0016020">
    <property type="term" value="C:membrane"/>
    <property type="evidence" value="ECO:0007669"/>
    <property type="project" value="InterPro"/>
</dbReference>
<dbReference type="AlphaFoldDB" id="A0A8G2FGL9"/>
<name>A0A8G2FGL9_9BACT</name>
<keyword evidence="2" id="KW-0812">Transmembrane</keyword>
<feature type="domain" description="Methyl-accepting transducer" evidence="3">
    <location>
        <begin position="419"/>
        <end position="564"/>
    </location>
</feature>
<keyword evidence="1" id="KW-0807">Transducer</keyword>
<dbReference type="RefSeq" id="WP_020001506.1">
    <property type="nucleotide sequence ID" value="NZ_CP192219.1"/>
</dbReference>